<comment type="subunit">
    <text evidence="4">Complex I is composed of 45 different subunits.</text>
</comment>
<protein>
    <submittedName>
        <fullName evidence="11">NADH dehydrogenase, putative</fullName>
    </submittedName>
</protein>
<evidence type="ECO:0000256" key="2">
    <source>
        <dbReference type="ARBA" id="ARBA00004443"/>
    </source>
</evidence>
<sequence length="118" mass="13495">MNNLRKATGLTGLEVAKNPVHTLNNLYSKLLRALDKMPKDAAYRKHTEEIVNKRVAIVNEAKSVKEIEEKINAGLVEEVIVQAENELRLARNFAYSKPWEPLVSRPPEGQWKWPPSKH</sequence>
<dbReference type="EMBL" id="AK417939">
    <property type="protein sequence ID" value="BAN21154.1"/>
    <property type="molecule type" value="mRNA"/>
</dbReference>
<keyword evidence="7" id="KW-0999">Mitochondrion inner membrane</keyword>
<evidence type="ECO:0000256" key="9">
    <source>
        <dbReference type="ARBA" id="ARBA00023128"/>
    </source>
</evidence>
<evidence type="ECO:0000256" key="8">
    <source>
        <dbReference type="ARBA" id="ARBA00022982"/>
    </source>
</evidence>
<accession>R4WDX1</accession>
<dbReference type="GO" id="GO:0022904">
    <property type="term" value="P:respiratory electron transport chain"/>
    <property type="evidence" value="ECO:0007669"/>
    <property type="project" value="InterPro"/>
</dbReference>
<evidence type="ECO:0000256" key="4">
    <source>
        <dbReference type="ARBA" id="ARBA00011533"/>
    </source>
</evidence>
<keyword evidence="8" id="KW-0249">Electron transport</keyword>
<evidence type="ECO:0000256" key="7">
    <source>
        <dbReference type="ARBA" id="ARBA00022792"/>
    </source>
</evidence>
<evidence type="ECO:0000256" key="6">
    <source>
        <dbReference type="ARBA" id="ARBA00022660"/>
    </source>
</evidence>
<comment type="subcellular location">
    <subcellularLocation>
        <location evidence="2">Mitochondrion inner membrane</location>
        <topology evidence="2">Peripheral membrane protein</topology>
        <orientation evidence="2">Matrix side</orientation>
    </subcellularLocation>
</comment>
<dbReference type="PANTHER" id="PTHR12653:SF0">
    <property type="entry name" value="NADH DEHYDROGENASE [UBIQUINONE] 1 ALPHA SUBCOMPLEX SUBUNIT 5"/>
    <property type="match status" value="1"/>
</dbReference>
<dbReference type="GO" id="GO:0005743">
    <property type="term" value="C:mitochondrial inner membrane"/>
    <property type="evidence" value="ECO:0007669"/>
    <property type="project" value="UniProtKB-SubCell"/>
</dbReference>
<comment type="similarity">
    <text evidence="3">Belongs to the complex I NDUFA5 subunit family.</text>
</comment>
<organism evidence="11">
    <name type="scientific">Riptortus pedestris</name>
    <name type="common">Bean bug</name>
    <dbReference type="NCBI Taxonomy" id="329032"/>
    <lineage>
        <taxon>Eukaryota</taxon>
        <taxon>Metazoa</taxon>
        <taxon>Ecdysozoa</taxon>
        <taxon>Arthropoda</taxon>
        <taxon>Hexapoda</taxon>
        <taxon>Insecta</taxon>
        <taxon>Pterygota</taxon>
        <taxon>Neoptera</taxon>
        <taxon>Paraneoptera</taxon>
        <taxon>Hemiptera</taxon>
        <taxon>Heteroptera</taxon>
        <taxon>Panheteroptera</taxon>
        <taxon>Pentatomomorpha</taxon>
        <taxon>Coreoidea</taxon>
        <taxon>Alydidae</taxon>
        <taxon>Riptortus</taxon>
    </lineage>
</organism>
<dbReference type="AlphaFoldDB" id="R4WDX1"/>
<keyword evidence="6" id="KW-0679">Respiratory chain</keyword>
<keyword evidence="10" id="KW-0472">Membrane</keyword>
<reference evidence="11" key="1">
    <citation type="journal article" date="2013" name="PLoS ONE">
        <title>Gene expression in gut symbiotic organ of stinkbug affected by extracellular bacterial symbiont.</title>
        <authorList>
            <person name="Futahashi R."/>
            <person name="Tanaka K."/>
            <person name="Tanahashi M."/>
            <person name="Nikoh N."/>
            <person name="Kikuchi Y."/>
            <person name="Lee B.L."/>
            <person name="Fukatsu T."/>
        </authorList>
    </citation>
    <scope>NUCLEOTIDE SEQUENCE</scope>
    <source>
        <tissue evidence="11">Midgut</tissue>
    </source>
</reference>
<keyword evidence="5" id="KW-0813">Transport</keyword>
<evidence type="ECO:0000256" key="1">
    <source>
        <dbReference type="ARBA" id="ARBA00003195"/>
    </source>
</evidence>
<evidence type="ECO:0000313" key="11">
    <source>
        <dbReference type="EMBL" id="BAN21154.1"/>
    </source>
</evidence>
<dbReference type="Pfam" id="PF04716">
    <property type="entry name" value="ETC_C1_NDUFA5"/>
    <property type="match status" value="1"/>
</dbReference>
<comment type="function">
    <text evidence="1">Accessory subunit of the mitochondrial membrane respiratory chain NADH dehydrogenase (Complex I), that is believed not to be involved in catalysis. Complex I functions in the transfer of electrons from NADH to the respiratory chain. The immediate electron acceptor for the enzyme is believed to be ubiquinone.</text>
</comment>
<keyword evidence="9" id="KW-0496">Mitochondrion</keyword>
<evidence type="ECO:0000256" key="5">
    <source>
        <dbReference type="ARBA" id="ARBA00022448"/>
    </source>
</evidence>
<dbReference type="InterPro" id="IPR006806">
    <property type="entry name" value="NDUFA5"/>
</dbReference>
<dbReference type="PANTHER" id="PTHR12653">
    <property type="entry name" value="NADH-UBIQUINONE OXIDOREDUCTASE 13 KD-B SUBUNIT"/>
    <property type="match status" value="1"/>
</dbReference>
<evidence type="ECO:0000256" key="3">
    <source>
        <dbReference type="ARBA" id="ARBA00010261"/>
    </source>
</evidence>
<evidence type="ECO:0000256" key="10">
    <source>
        <dbReference type="ARBA" id="ARBA00023136"/>
    </source>
</evidence>
<proteinExistence type="evidence at transcript level"/>
<name>R4WDX1_RIPPE</name>